<dbReference type="PANTHER" id="PTHR42709">
    <property type="entry name" value="ALKALINE PHOSPHATASE LIKE PROTEIN"/>
    <property type="match status" value="1"/>
</dbReference>
<accession>A0A9E2KAZ1</accession>
<feature type="transmembrane region" description="Helical" evidence="7">
    <location>
        <begin position="142"/>
        <end position="165"/>
    </location>
</feature>
<proteinExistence type="inferred from homology"/>
<evidence type="ECO:0000256" key="1">
    <source>
        <dbReference type="ARBA" id="ARBA00004651"/>
    </source>
</evidence>
<dbReference type="Proteomes" id="UP000824229">
    <property type="component" value="Unassembled WGS sequence"/>
</dbReference>
<dbReference type="GO" id="GO:0005886">
    <property type="term" value="C:plasma membrane"/>
    <property type="evidence" value="ECO:0007669"/>
    <property type="project" value="UniProtKB-SubCell"/>
</dbReference>
<evidence type="ECO:0000313" key="9">
    <source>
        <dbReference type="EMBL" id="MBU3803353.1"/>
    </source>
</evidence>
<evidence type="ECO:0000256" key="5">
    <source>
        <dbReference type="ARBA" id="ARBA00022989"/>
    </source>
</evidence>
<dbReference type="PANTHER" id="PTHR42709:SF6">
    <property type="entry name" value="UNDECAPRENYL PHOSPHATE TRANSPORTER A"/>
    <property type="match status" value="1"/>
</dbReference>
<keyword evidence="5 7" id="KW-1133">Transmembrane helix</keyword>
<feature type="transmembrane region" description="Helical" evidence="7">
    <location>
        <begin position="177"/>
        <end position="196"/>
    </location>
</feature>
<keyword evidence="3" id="KW-1003">Cell membrane</keyword>
<comment type="caution">
    <text evidence="9">The sequence shown here is derived from an EMBL/GenBank/DDBJ whole genome shotgun (WGS) entry which is preliminary data.</text>
</comment>
<dbReference type="InterPro" id="IPR051311">
    <property type="entry name" value="DedA_domain"/>
</dbReference>
<dbReference type="Pfam" id="PF09335">
    <property type="entry name" value="VTT_dom"/>
    <property type="match status" value="1"/>
</dbReference>
<sequence length="205" mass="23070">MSTLTTFVNFMMSLVGELGYLGVFTVVGLEYACFPIPSEVILPFVGMSIAQTSLEFFPAFLVSILAGLFGSLVCYLIGYYGGVPLLNKLCMRHLGLKKATDTFNHWFAHYGRWAVLFSRIIPLTRTYISLFAGVNGMSLVEFFLYSATGIAIWNLVLMSLGFYLGHNWDLIEGILNTYSNIVLILLALTIICLLTYKWRKRQKDI</sequence>
<dbReference type="InterPro" id="IPR032816">
    <property type="entry name" value="VTT_dom"/>
</dbReference>
<reference evidence="9" key="2">
    <citation type="submission" date="2021-04" db="EMBL/GenBank/DDBJ databases">
        <authorList>
            <person name="Gilroy R."/>
        </authorList>
    </citation>
    <scope>NUCLEOTIDE SEQUENCE</scope>
    <source>
        <strain evidence="9">B5-657</strain>
    </source>
</reference>
<reference evidence="9" key="1">
    <citation type="journal article" date="2021" name="PeerJ">
        <title>Extensive microbial diversity within the chicken gut microbiome revealed by metagenomics and culture.</title>
        <authorList>
            <person name="Gilroy R."/>
            <person name="Ravi A."/>
            <person name="Getino M."/>
            <person name="Pursley I."/>
            <person name="Horton D.L."/>
            <person name="Alikhan N.F."/>
            <person name="Baker D."/>
            <person name="Gharbi K."/>
            <person name="Hall N."/>
            <person name="Watson M."/>
            <person name="Adriaenssens E.M."/>
            <person name="Foster-Nyarko E."/>
            <person name="Jarju S."/>
            <person name="Secka A."/>
            <person name="Antonio M."/>
            <person name="Oren A."/>
            <person name="Chaudhuri R.R."/>
            <person name="La Ragione R."/>
            <person name="Hildebrand F."/>
            <person name="Pallen M.J."/>
        </authorList>
    </citation>
    <scope>NUCLEOTIDE SEQUENCE</scope>
    <source>
        <strain evidence="9">B5-657</strain>
    </source>
</reference>
<evidence type="ECO:0000256" key="2">
    <source>
        <dbReference type="ARBA" id="ARBA00010792"/>
    </source>
</evidence>
<evidence type="ECO:0000259" key="8">
    <source>
        <dbReference type="Pfam" id="PF09335"/>
    </source>
</evidence>
<gene>
    <name evidence="9" type="ORF">H9872_01150</name>
</gene>
<evidence type="ECO:0000256" key="3">
    <source>
        <dbReference type="ARBA" id="ARBA00022475"/>
    </source>
</evidence>
<keyword evidence="6 7" id="KW-0472">Membrane</keyword>
<dbReference type="AlphaFoldDB" id="A0A9E2KAZ1"/>
<keyword evidence="4 7" id="KW-0812">Transmembrane</keyword>
<feature type="transmembrane region" description="Helical" evidence="7">
    <location>
        <begin position="56"/>
        <end position="78"/>
    </location>
</feature>
<name>A0A9E2KAZ1_9FIRM</name>
<comment type="subcellular location">
    <subcellularLocation>
        <location evidence="1">Cell membrane</location>
        <topology evidence="1">Multi-pass membrane protein</topology>
    </subcellularLocation>
</comment>
<dbReference type="EMBL" id="JAHLFQ010000021">
    <property type="protein sequence ID" value="MBU3803353.1"/>
    <property type="molecule type" value="Genomic_DNA"/>
</dbReference>
<comment type="similarity">
    <text evidence="2">Belongs to the DedA family.</text>
</comment>
<protein>
    <submittedName>
        <fullName evidence="9">DedA family protein</fullName>
    </submittedName>
</protein>
<feature type="domain" description="VTT" evidence="8">
    <location>
        <begin position="36"/>
        <end position="161"/>
    </location>
</feature>
<evidence type="ECO:0000256" key="7">
    <source>
        <dbReference type="SAM" id="Phobius"/>
    </source>
</evidence>
<evidence type="ECO:0000256" key="4">
    <source>
        <dbReference type="ARBA" id="ARBA00022692"/>
    </source>
</evidence>
<evidence type="ECO:0000313" key="10">
    <source>
        <dbReference type="Proteomes" id="UP000824229"/>
    </source>
</evidence>
<organism evidence="9 10">
    <name type="scientific">Candidatus Cellulosilyticum pullistercoris</name>
    <dbReference type="NCBI Taxonomy" id="2838521"/>
    <lineage>
        <taxon>Bacteria</taxon>
        <taxon>Bacillati</taxon>
        <taxon>Bacillota</taxon>
        <taxon>Clostridia</taxon>
        <taxon>Lachnospirales</taxon>
        <taxon>Cellulosilyticaceae</taxon>
        <taxon>Cellulosilyticum</taxon>
    </lineage>
</organism>
<evidence type="ECO:0000256" key="6">
    <source>
        <dbReference type="ARBA" id="ARBA00023136"/>
    </source>
</evidence>